<comment type="caution">
    <text evidence="2">The sequence shown here is derived from an EMBL/GenBank/DDBJ whole genome shotgun (WGS) entry which is preliminary data.</text>
</comment>
<dbReference type="Proteomes" id="UP001298753">
    <property type="component" value="Unassembled WGS sequence"/>
</dbReference>
<dbReference type="RefSeq" id="WP_227600829.1">
    <property type="nucleotide sequence ID" value="NZ_JAJEPX010000024.1"/>
</dbReference>
<reference evidence="2 3" key="1">
    <citation type="submission" date="2021-10" db="EMBL/GenBank/DDBJ databases">
        <title>Anaerobic single-cell dispensing facilitates the cultivation of human gut bacteria.</title>
        <authorList>
            <person name="Afrizal A."/>
        </authorList>
    </citation>
    <scope>NUCLEOTIDE SEQUENCE [LARGE SCALE GENOMIC DNA]</scope>
    <source>
        <strain evidence="2 3">CLA-AA-H270</strain>
    </source>
</reference>
<feature type="domain" description="RNA polymerase sigma-70 region 4" evidence="1">
    <location>
        <begin position="109"/>
        <end position="157"/>
    </location>
</feature>
<accession>A0AAW4W4R8</accession>
<protein>
    <submittedName>
        <fullName evidence="2">RNA polymerase subunit sigma-70</fullName>
    </submittedName>
</protein>
<dbReference type="GeneID" id="98661087"/>
<proteinExistence type="predicted"/>
<dbReference type="SUPFAM" id="SSF88659">
    <property type="entry name" value="Sigma3 and sigma4 domains of RNA polymerase sigma factors"/>
    <property type="match status" value="1"/>
</dbReference>
<evidence type="ECO:0000313" key="3">
    <source>
        <dbReference type="Proteomes" id="UP001298753"/>
    </source>
</evidence>
<keyword evidence="3" id="KW-1185">Reference proteome</keyword>
<name>A0AAW4W4R8_9FIRM</name>
<dbReference type="Gene3D" id="1.10.10.10">
    <property type="entry name" value="Winged helix-like DNA-binding domain superfamily/Winged helix DNA-binding domain"/>
    <property type="match status" value="1"/>
</dbReference>
<dbReference type="GO" id="GO:0003700">
    <property type="term" value="F:DNA-binding transcription factor activity"/>
    <property type="evidence" value="ECO:0007669"/>
    <property type="project" value="InterPro"/>
</dbReference>
<dbReference type="InterPro" id="IPR013324">
    <property type="entry name" value="RNA_pol_sigma_r3/r4-like"/>
</dbReference>
<dbReference type="EMBL" id="JAJEPX010000024">
    <property type="protein sequence ID" value="MCC2177173.1"/>
    <property type="molecule type" value="Genomic_DNA"/>
</dbReference>
<dbReference type="InterPro" id="IPR007630">
    <property type="entry name" value="RNA_pol_sigma70_r4"/>
</dbReference>
<dbReference type="AlphaFoldDB" id="A0AAW4W4R8"/>
<gene>
    <name evidence="2" type="ORF">LKD22_08545</name>
</gene>
<sequence>MKNWQKNRNYKRVKDKDGNVVANIITVFGQDVEVSDEIFATYAQVDRRARYVGEDIPAQHELSLEQFEEEGVSLEKLIRETAPSAEEWFMEQEESNAFERELLKVPAVLDMLEDSDRQLINALFYKGISVREYAQRLGISHTMVRKRRDRILRNMKKYFSKG</sequence>
<dbReference type="InterPro" id="IPR036388">
    <property type="entry name" value="WH-like_DNA-bd_sf"/>
</dbReference>
<organism evidence="2 3">
    <name type="scientific">Agathobaculum butyriciproducens</name>
    <dbReference type="NCBI Taxonomy" id="1628085"/>
    <lineage>
        <taxon>Bacteria</taxon>
        <taxon>Bacillati</taxon>
        <taxon>Bacillota</taxon>
        <taxon>Clostridia</taxon>
        <taxon>Eubacteriales</taxon>
        <taxon>Butyricicoccaceae</taxon>
        <taxon>Agathobaculum</taxon>
    </lineage>
</organism>
<evidence type="ECO:0000259" key="1">
    <source>
        <dbReference type="Pfam" id="PF04545"/>
    </source>
</evidence>
<dbReference type="GO" id="GO:0006352">
    <property type="term" value="P:DNA-templated transcription initiation"/>
    <property type="evidence" value="ECO:0007669"/>
    <property type="project" value="InterPro"/>
</dbReference>
<dbReference type="Pfam" id="PF04545">
    <property type="entry name" value="Sigma70_r4"/>
    <property type="match status" value="1"/>
</dbReference>
<evidence type="ECO:0000313" key="2">
    <source>
        <dbReference type="EMBL" id="MCC2177173.1"/>
    </source>
</evidence>